<dbReference type="Proteomes" id="UP001064048">
    <property type="component" value="Chromosome 14"/>
</dbReference>
<reference evidence="1 2" key="1">
    <citation type="journal article" date="2022" name="Genome Biol. Evol.">
        <title>The Spruce Budworm Genome: Reconstructing the Evolutionary History of Antifreeze Proteins.</title>
        <authorList>
            <person name="Beliveau C."/>
            <person name="Gagne P."/>
            <person name="Picq S."/>
            <person name="Vernygora O."/>
            <person name="Keeling C.I."/>
            <person name="Pinkney K."/>
            <person name="Doucet D."/>
            <person name="Wen F."/>
            <person name="Johnston J.S."/>
            <person name="Maaroufi H."/>
            <person name="Boyle B."/>
            <person name="Laroche J."/>
            <person name="Dewar K."/>
            <person name="Juretic N."/>
            <person name="Blackburn G."/>
            <person name="Nisole A."/>
            <person name="Brunet B."/>
            <person name="Brandao M."/>
            <person name="Lumley L."/>
            <person name="Duan J."/>
            <person name="Quan G."/>
            <person name="Lucarotti C.J."/>
            <person name="Roe A.D."/>
            <person name="Sperling F.A.H."/>
            <person name="Levesque R.C."/>
            <person name="Cusson M."/>
        </authorList>
    </citation>
    <scope>NUCLEOTIDE SEQUENCE [LARGE SCALE GENOMIC DNA]</scope>
    <source>
        <strain evidence="1">Glfc:IPQL:Cfum</strain>
    </source>
</reference>
<name>A0ACC0J8U7_CHOFU</name>
<accession>A0ACC0J8U7</accession>
<keyword evidence="2" id="KW-1185">Reference proteome</keyword>
<sequence>MSLKIPLNTPLLLTSNTRYAALDKMAAVTKWRILSLTICFTLGVFQVESSADVMKKLTTGFATALEKCKNELNIPDAVMQDFYNFWREDYELVNREMGCAIMCMASKFDLVTDEQKLHHGNAHEFAKSHGADDDMAKQLVTILHECETQAASIIDDCSKTLEIAKCFRSKIHGLKWAPSMETILEEVMTEV</sequence>
<evidence type="ECO:0000313" key="2">
    <source>
        <dbReference type="Proteomes" id="UP001064048"/>
    </source>
</evidence>
<organism evidence="1 2">
    <name type="scientific">Choristoneura fumiferana</name>
    <name type="common">Spruce budworm moth</name>
    <name type="synonym">Archips fumiferana</name>
    <dbReference type="NCBI Taxonomy" id="7141"/>
    <lineage>
        <taxon>Eukaryota</taxon>
        <taxon>Metazoa</taxon>
        <taxon>Ecdysozoa</taxon>
        <taxon>Arthropoda</taxon>
        <taxon>Hexapoda</taxon>
        <taxon>Insecta</taxon>
        <taxon>Pterygota</taxon>
        <taxon>Neoptera</taxon>
        <taxon>Endopterygota</taxon>
        <taxon>Lepidoptera</taxon>
        <taxon>Glossata</taxon>
        <taxon>Ditrysia</taxon>
        <taxon>Tortricoidea</taxon>
        <taxon>Tortricidae</taxon>
        <taxon>Tortricinae</taxon>
        <taxon>Choristoneura</taxon>
    </lineage>
</organism>
<dbReference type="EMBL" id="CM046114">
    <property type="protein sequence ID" value="KAI8420546.1"/>
    <property type="molecule type" value="Genomic_DNA"/>
</dbReference>
<comment type="caution">
    <text evidence="1">The sequence shown here is derived from an EMBL/GenBank/DDBJ whole genome shotgun (WGS) entry which is preliminary data.</text>
</comment>
<evidence type="ECO:0000313" key="1">
    <source>
        <dbReference type="EMBL" id="KAI8420546.1"/>
    </source>
</evidence>
<proteinExistence type="predicted"/>
<gene>
    <name evidence="1" type="ORF">MSG28_009008</name>
</gene>
<protein>
    <submittedName>
        <fullName evidence="1">Uncharacterized protein</fullName>
    </submittedName>
</protein>